<dbReference type="InterPro" id="IPR001610">
    <property type="entry name" value="PAC"/>
</dbReference>
<evidence type="ECO:0000256" key="2">
    <source>
        <dbReference type="ARBA" id="ARBA00012438"/>
    </source>
</evidence>
<feature type="transmembrane region" description="Helical" evidence="7">
    <location>
        <begin position="42"/>
        <end position="63"/>
    </location>
</feature>
<comment type="catalytic activity">
    <reaction evidence="1">
        <text>ATP + protein L-histidine = ADP + protein N-phospho-L-histidine.</text>
        <dbReference type="EC" id="2.7.13.3"/>
    </reaction>
</comment>
<dbReference type="InterPro" id="IPR036890">
    <property type="entry name" value="HATPase_C_sf"/>
</dbReference>
<feature type="transmembrane region" description="Helical" evidence="7">
    <location>
        <begin position="75"/>
        <end position="97"/>
    </location>
</feature>
<evidence type="ECO:0000313" key="10">
    <source>
        <dbReference type="EMBL" id="ELY55600.1"/>
    </source>
</evidence>
<comment type="caution">
    <text evidence="10">The sequence shown here is derived from an EMBL/GenBank/DDBJ whole genome shotgun (WGS) entry which is preliminary data.</text>
</comment>
<dbReference type="SUPFAM" id="SSF55781">
    <property type="entry name" value="GAF domain-like"/>
    <property type="match status" value="1"/>
</dbReference>
<dbReference type="InterPro" id="IPR000700">
    <property type="entry name" value="PAS-assoc_C"/>
</dbReference>
<feature type="domain" description="Histidine kinase" evidence="8">
    <location>
        <begin position="459"/>
        <end position="668"/>
    </location>
</feature>
<evidence type="ECO:0000256" key="3">
    <source>
        <dbReference type="ARBA" id="ARBA00022553"/>
    </source>
</evidence>
<dbReference type="RefSeq" id="WP_005557820.1">
    <property type="nucleotide sequence ID" value="NZ_AOIB01000030.1"/>
</dbReference>
<dbReference type="Pfam" id="PF01590">
    <property type="entry name" value="GAF"/>
    <property type="match status" value="1"/>
</dbReference>
<dbReference type="eggNOG" id="arCOG02360">
    <property type="taxonomic scope" value="Archaea"/>
</dbReference>
<evidence type="ECO:0000256" key="7">
    <source>
        <dbReference type="SAM" id="Phobius"/>
    </source>
</evidence>
<evidence type="ECO:0000256" key="1">
    <source>
        <dbReference type="ARBA" id="ARBA00000085"/>
    </source>
</evidence>
<name>L9X1K7_9EURY</name>
<evidence type="ECO:0000259" key="9">
    <source>
        <dbReference type="PROSITE" id="PS50113"/>
    </source>
</evidence>
<accession>L9X1K7</accession>
<dbReference type="PANTHER" id="PTHR43304:SF1">
    <property type="entry name" value="PAC DOMAIN-CONTAINING PROTEIN"/>
    <property type="match status" value="1"/>
</dbReference>
<protein>
    <recommendedName>
        <fullName evidence="2">histidine kinase</fullName>
        <ecNumber evidence="2">2.7.13.3</ecNumber>
    </recommendedName>
</protein>
<dbReference type="InterPro" id="IPR003018">
    <property type="entry name" value="GAF"/>
</dbReference>
<dbReference type="SUPFAM" id="SSF55874">
    <property type="entry name" value="ATPase domain of HSP90 chaperone/DNA topoisomerase II/histidine kinase"/>
    <property type="match status" value="1"/>
</dbReference>
<dbReference type="GO" id="GO:0000155">
    <property type="term" value="F:phosphorelay sensor kinase activity"/>
    <property type="evidence" value="ECO:0007669"/>
    <property type="project" value="InterPro"/>
</dbReference>
<dbReference type="SMART" id="SM00065">
    <property type="entry name" value="GAF"/>
    <property type="match status" value="1"/>
</dbReference>
<dbReference type="SUPFAM" id="SSF47384">
    <property type="entry name" value="Homodimeric domain of signal transducing histidine kinase"/>
    <property type="match status" value="1"/>
</dbReference>
<dbReference type="PROSITE" id="PS50109">
    <property type="entry name" value="HIS_KIN"/>
    <property type="match status" value="1"/>
</dbReference>
<keyword evidence="5 10" id="KW-0418">Kinase</keyword>
<dbReference type="Proteomes" id="UP000011688">
    <property type="component" value="Unassembled WGS sequence"/>
</dbReference>
<dbReference type="SMART" id="SM00388">
    <property type="entry name" value="HisKA"/>
    <property type="match status" value="1"/>
</dbReference>
<dbReference type="EC" id="2.7.13.3" evidence="2"/>
<dbReference type="PROSITE" id="PS50113">
    <property type="entry name" value="PAC"/>
    <property type="match status" value="1"/>
</dbReference>
<dbReference type="Gene3D" id="3.30.450.20">
    <property type="entry name" value="PAS domain"/>
    <property type="match status" value="1"/>
</dbReference>
<dbReference type="InterPro" id="IPR000014">
    <property type="entry name" value="PAS"/>
</dbReference>
<dbReference type="Pfam" id="PF02518">
    <property type="entry name" value="HATPase_c"/>
    <property type="match status" value="1"/>
</dbReference>
<dbReference type="PANTHER" id="PTHR43304">
    <property type="entry name" value="PHYTOCHROME-LIKE PROTEIN CPH1"/>
    <property type="match status" value="1"/>
</dbReference>
<organism evidence="10 11">
    <name type="scientific">Natronococcus amylolyticus DSM 10524</name>
    <dbReference type="NCBI Taxonomy" id="1227497"/>
    <lineage>
        <taxon>Archaea</taxon>
        <taxon>Methanobacteriati</taxon>
        <taxon>Methanobacteriota</taxon>
        <taxon>Stenosarchaea group</taxon>
        <taxon>Halobacteria</taxon>
        <taxon>Halobacteriales</taxon>
        <taxon>Natrialbaceae</taxon>
        <taxon>Natronococcus</taxon>
    </lineage>
</organism>
<dbReference type="OrthoDB" id="8127at2157"/>
<feature type="domain" description="PAC" evidence="9">
    <location>
        <begin position="390"/>
        <end position="441"/>
    </location>
</feature>
<keyword evidence="7" id="KW-1133">Transmembrane helix</keyword>
<dbReference type="Gene3D" id="3.30.565.10">
    <property type="entry name" value="Histidine kinase-like ATPase, C-terminal domain"/>
    <property type="match status" value="1"/>
</dbReference>
<dbReference type="InterPro" id="IPR036097">
    <property type="entry name" value="HisK_dim/P_sf"/>
</dbReference>
<dbReference type="PATRIC" id="fig|1227497.3.peg.3147"/>
<dbReference type="InterPro" id="IPR035965">
    <property type="entry name" value="PAS-like_dom_sf"/>
</dbReference>
<dbReference type="SUPFAM" id="SSF55785">
    <property type="entry name" value="PYP-like sensor domain (PAS domain)"/>
    <property type="match status" value="1"/>
</dbReference>
<keyword evidence="4" id="KW-0808">Transferase</keyword>
<keyword evidence="7" id="KW-0472">Membrane</keyword>
<keyword evidence="7" id="KW-0812">Transmembrane</keyword>
<dbReference type="InterPro" id="IPR029016">
    <property type="entry name" value="GAF-like_dom_sf"/>
</dbReference>
<dbReference type="PRINTS" id="PR00344">
    <property type="entry name" value="BCTRLSENSOR"/>
</dbReference>
<dbReference type="eggNOG" id="arCOG09107">
    <property type="taxonomic scope" value="Archaea"/>
</dbReference>
<dbReference type="FunFam" id="3.30.565.10:FF:000006">
    <property type="entry name" value="Sensor histidine kinase WalK"/>
    <property type="match status" value="1"/>
</dbReference>
<keyword evidence="11" id="KW-1185">Reference proteome</keyword>
<dbReference type="Gene3D" id="1.10.287.130">
    <property type="match status" value="1"/>
</dbReference>
<dbReference type="InterPro" id="IPR004358">
    <property type="entry name" value="Sig_transdc_His_kin-like_C"/>
</dbReference>
<keyword evidence="6" id="KW-0175">Coiled coil</keyword>
<dbReference type="SMART" id="SM00387">
    <property type="entry name" value="HATPase_c"/>
    <property type="match status" value="1"/>
</dbReference>
<dbReference type="CDD" id="cd00082">
    <property type="entry name" value="HisKA"/>
    <property type="match status" value="1"/>
</dbReference>
<dbReference type="CDD" id="cd00130">
    <property type="entry name" value="PAS"/>
    <property type="match status" value="1"/>
</dbReference>
<dbReference type="InterPro" id="IPR013655">
    <property type="entry name" value="PAS_fold_3"/>
</dbReference>
<dbReference type="STRING" id="1227497.C491_15557"/>
<evidence type="ECO:0000256" key="4">
    <source>
        <dbReference type="ARBA" id="ARBA00022679"/>
    </source>
</evidence>
<evidence type="ECO:0000256" key="6">
    <source>
        <dbReference type="SAM" id="Coils"/>
    </source>
</evidence>
<dbReference type="Gene3D" id="2.10.70.100">
    <property type="match status" value="1"/>
</dbReference>
<dbReference type="SMART" id="SM00086">
    <property type="entry name" value="PAC"/>
    <property type="match status" value="1"/>
</dbReference>
<feature type="coiled-coil region" evidence="6">
    <location>
        <begin position="429"/>
        <end position="459"/>
    </location>
</feature>
<sequence>MAYWRRLVSIIGGRRIVGALGAFYVAFAVLRIFIGFNIGEPISSIFIIILLISVPGFFLLYGAYWLPQSDIDAEFYADIAGWALTGFGAVAGVLILYHLQPEGGISEPLAGIPILTALGSLGGLGVGVYDGRAKTRTRQLKRRANQQETVADLGQFALETEDLDSLMHEAARKVSDILDTDYCKVLDLDVENEELLLRQGVGWKDGIVGEATTSPVEADSQAAYTLANTHPIVVEDLETETRFSGPELLTNHDVRSGISTIIGPFDEPWGILGTHDTDRQEFTEEDANFVQSVANVLAEAIERTEKERQLRERKAQLDLATDAASIGTWTWDIQEDVVTADVYLTEMYEMEPADTAGGASMEVFYEPIHEDDTEQTWEALEQAVEETGRLNTEYRIRSTTGDIIWVEARGEVKYEGGEPVELYGTVADITERKAREERLEQLVAELEESNERLEQFAYAASHDLQEPLRMVSSYLQLIDSRYELDKEGEEFIEFAVDGAERMQSMINGLLQYSRVETQGDPAESIELEDILADTRENLQMTIEESDATIEAEPLPCIQGDPDQLRQVFQNLLANAIEYSDDQPMVHITAERNGTDWVISIEDEGIGIGSEEQEQIFEVFQRGHSHSDGNGTGIGLAICERIIERHGGEIWVESELDEGSTFSFTLPAE</sequence>
<dbReference type="InterPro" id="IPR005467">
    <property type="entry name" value="His_kinase_dom"/>
</dbReference>
<gene>
    <name evidence="10" type="ORF">C491_15557</name>
</gene>
<dbReference type="EMBL" id="AOIB01000030">
    <property type="protein sequence ID" value="ELY55600.1"/>
    <property type="molecule type" value="Genomic_DNA"/>
</dbReference>
<dbReference type="InterPro" id="IPR003661">
    <property type="entry name" value="HisK_dim/P_dom"/>
</dbReference>
<feature type="transmembrane region" description="Helical" evidence="7">
    <location>
        <begin position="16"/>
        <end position="36"/>
    </location>
</feature>
<dbReference type="Pfam" id="PF16926">
    <property type="entry name" value="HisKA_4TM"/>
    <property type="match status" value="1"/>
</dbReference>
<dbReference type="Pfam" id="PF08447">
    <property type="entry name" value="PAS_3"/>
    <property type="match status" value="1"/>
</dbReference>
<evidence type="ECO:0000259" key="8">
    <source>
        <dbReference type="PROSITE" id="PS50109"/>
    </source>
</evidence>
<dbReference type="eggNOG" id="arCOG02358">
    <property type="taxonomic scope" value="Archaea"/>
</dbReference>
<dbReference type="AlphaFoldDB" id="L9X1K7"/>
<feature type="transmembrane region" description="Helical" evidence="7">
    <location>
        <begin position="109"/>
        <end position="129"/>
    </location>
</feature>
<evidence type="ECO:0000256" key="5">
    <source>
        <dbReference type="ARBA" id="ARBA00022777"/>
    </source>
</evidence>
<dbReference type="InterPro" id="IPR003594">
    <property type="entry name" value="HATPase_dom"/>
</dbReference>
<dbReference type="Pfam" id="PF00512">
    <property type="entry name" value="HisKA"/>
    <property type="match status" value="1"/>
</dbReference>
<keyword evidence="3" id="KW-0597">Phosphoprotein</keyword>
<dbReference type="InterPro" id="IPR031623">
    <property type="entry name" value="HisKA_4TM"/>
</dbReference>
<reference evidence="10 11" key="1">
    <citation type="journal article" date="2014" name="PLoS Genet.">
        <title>Phylogenetically driven sequencing of extremely halophilic archaea reveals strategies for static and dynamic osmo-response.</title>
        <authorList>
            <person name="Becker E.A."/>
            <person name="Seitzer P.M."/>
            <person name="Tritt A."/>
            <person name="Larsen D."/>
            <person name="Krusor M."/>
            <person name="Yao A.I."/>
            <person name="Wu D."/>
            <person name="Madern D."/>
            <person name="Eisen J.A."/>
            <person name="Darling A.E."/>
            <person name="Facciotti M.T."/>
        </authorList>
    </citation>
    <scope>NUCLEOTIDE SEQUENCE [LARGE SCALE GENOMIC DNA]</scope>
    <source>
        <strain evidence="10 11">DSM 10524</strain>
    </source>
</reference>
<dbReference type="InterPro" id="IPR052162">
    <property type="entry name" value="Sensor_kinase/Photoreceptor"/>
</dbReference>
<dbReference type="Gene3D" id="3.30.450.40">
    <property type="match status" value="1"/>
</dbReference>
<proteinExistence type="predicted"/>
<dbReference type="NCBIfam" id="TIGR00229">
    <property type="entry name" value="sensory_box"/>
    <property type="match status" value="1"/>
</dbReference>
<evidence type="ECO:0000313" key="11">
    <source>
        <dbReference type="Proteomes" id="UP000011688"/>
    </source>
</evidence>